<dbReference type="Gene3D" id="3.10.129.10">
    <property type="entry name" value="Hotdog Thioesterase"/>
    <property type="match status" value="1"/>
</dbReference>
<dbReference type="EMBL" id="FWXV01000011">
    <property type="protein sequence ID" value="SMD25069.1"/>
    <property type="molecule type" value="Genomic_DNA"/>
</dbReference>
<dbReference type="PANTHER" id="PTHR31793:SF24">
    <property type="entry name" value="LONG-CHAIN ACYL-COA THIOESTERASE FADM"/>
    <property type="match status" value="1"/>
</dbReference>
<name>A0A1W2FSX4_KIBAR</name>
<dbReference type="OrthoDB" id="9799036at2"/>
<gene>
    <name evidence="1" type="ORF">SAMN05661093_08927</name>
</gene>
<evidence type="ECO:0000313" key="1">
    <source>
        <dbReference type="EMBL" id="SMD25069.1"/>
    </source>
</evidence>
<evidence type="ECO:0000313" key="2">
    <source>
        <dbReference type="Proteomes" id="UP000192674"/>
    </source>
</evidence>
<organism evidence="1 2">
    <name type="scientific">Kibdelosporangium aridum</name>
    <dbReference type="NCBI Taxonomy" id="2030"/>
    <lineage>
        <taxon>Bacteria</taxon>
        <taxon>Bacillati</taxon>
        <taxon>Actinomycetota</taxon>
        <taxon>Actinomycetes</taxon>
        <taxon>Pseudonocardiales</taxon>
        <taxon>Pseudonocardiaceae</taxon>
        <taxon>Kibdelosporangium</taxon>
    </lineage>
</organism>
<protein>
    <submittedName>
        <fullName evidence="1">Acyl-CoA thioester hydrolase</fullName>
    </submittedName>
</protein>
<accession>A0A1W2FSX4</accession>
<keyword evidence="1" id="KW-0378">Hydrolase</keyword>
<dbReference type="InterPro" id="IPR029069">
    <property type="entry name" value="HotDog_dom_sf"/>
</dbReference>
<reference evidence="1 2" key="1">
    <citation type="submission" date="2017-04" db="EMBL/GenBank/DDBJ databases">
        <authorList>
            <person name="Afonso C.L."/>
            <person name="Miller P.J."/>
            <person name="Scott M.A."/>
            <person name="Spackman E."/>
            <person name="Goraichik I."/>
            <person name="Dimitrov K.M."/>
            <person name="Suarez D.L."/>
            <person name="Swayne D.E."/>
        </authorList>
    </citation>
    <scope>NUCLEOTIDE SEQUENCE [LARGE SCALE GENOMIC DNA]</scope>
    <source>
        <strain evidence="1 2">DSM 43828</strain>
    </source>
</reference>
<sequence length="157" mass="17867">MTEVVTQLTAPARPIEVHDAAKRHIYHRQIRFADIDAHGHVNNARFLEYLEDARIALYLDYAGVLQEDRNGLPSVGVVIVRHEVGYRKPLKFRHGPVRIESWVTKINGASCEMAAEICSDEGVFLEARSTIAAVNPDTARPRRFTVLERAFLERYMP</sequence>
<dbReference type="SUPFAM" id="SSF54637">
    <property type="entry name" value="Thioesterase/thiol ester dehydrase-isomerase"/>
    <property type="match status" value="1"/>
</dbReference>
<dbReference type="Pfam" id="PF13279">
    <property type="entry name" value="4HBT_2"/>
    <property type="match status" value="1"/>
</dbReference>
<dbReference type="RefSeq" id="WP_051895527.1">
    <property type="nucleotide sequence ID" value="NZ_FWXV01000011.1"/>
</dbReference>
<keyword evidence="2" id="KW-1185">Reference proteome</keyword>
<dbReference type="CDD" id="cd00586">
    <property type="entry name" value="4HBT"/>
    <property type="match status" value="1"/>
</dbReference>
<proteinExistence type="predicted"/>
<dbReference type="InterPro" id="IPR050563">
    <property type="entry name" value="4-hydroxybenzoyl-CoA_TE"/>
</dbReference>
<dbReference type="Proteomes" id="UP000192674">
    <property type="component" value="Unassembled WGS sequence"/>
</dbReference>
<dbReference type="AlphaFoldDB" id="A0A1W2FSX4"/>
<dbReference type="PANTHER" id="PTHR31793">
    <property type="entry name" value="4-HYDROXYBENZOYL-COA THIOESTERASE FAMILY MEMBER"/>
    <property type="match status" value="1"/>
</dbReference>
<dbReference type="GO" id="GO:0047617">
    <property type="term" value="F:fatty acyl-CoA hydrolase activity"/>
    <property type="evidence" value="ECO:0007669"/>
    <property type="project" value="TreeGrafter"/>
</dbReference>